<reference evidence="1" key="1">
    <citation type="submission" date="2016-10" db="EMBL/GenBank/DDBJ databases">
        <title>CRISPR-Cas defence system in Roseofilum reptotaenium: evidence of a bacteriophage-cyanobacterium arms race in the coral black band disease.</title>
        <authorList>
            <person name="Buerger P."/>
            <person name="Wood-Charlson E.M."/>
            <person name="Weynberg K.D."/>
            <person name="Willis B."/>
            <person name="Van Oppen M.J."/>
        </authorList>
    </citation>
    <scope>NUCLEOTIDE SEQUENCE [LARGE SCALE GENOMIC DNA]</scope>
    <source>
        <strain evidence="1">AO1-A</strain>
    </source>
</reference>
<evidence type="ECO:0000313" key="1">
    <source>
        <dbReference type="EMBL" id="OJJ26996.1"/>
    </source>
</evidence>
<evidence type="ECO:0000313" key="2">
    <source>
        <dbReference type="Proteomes" id="UP000183940"/>
    </source>
</evidence>
<accession>A0A1L9QWI7</accession>
<dbReference type="EMBL" id="MLAW01000003">
    <property type="protein sequence ID" value="OJJ26996.1"/>
    <property type="molecule type" value="Genomic_DNA"/>
</dbReference>
<comment type="caution">
    <text evidence="1">The sequence shown here is derived from an EMBL/GenBank/DDBJ whole genome shotgun (WGS) entry which is preliminary data.</text>
</comment>
<protein>
    <submittedName>
        <fullName evidence="1">Uncharacterized protein</fullName>
    </submittedName>
</protein>
<gene>
    <name evidence="1" type="ORF">BI308_02755</name>
</gene>
<proteinExistence type="predicted"/>
<sequence>MNEDAKAILEKKRRTQQTFIFELREIDGEVRRCCKVDYLAFLQFNSRAENAVVQVKQLIAEYQDYEILDNLIIIFEDYNWRPHLVACVILLLLDDVELYLELLWSRIKHGSWVAPQLVATALLMDRDFTAKAERLLEDSGTSNRSVCAIAAIFEQLYPHKELPPIELKFISDEQTLLSKKITIRWLSRVCSIMEIGNPLIKD</sequence>
<dbReference type="Proteomes" id="UP000183940">
    <property type="component" value="Unassembled WGS sequence"/>
</dbReference>
<organism evidence="1 2">
    <name type="scientific">Roseofilum reptotaenium AO1-A</name>
    <dbReference type="NCBI Taxonomy" id="1925591"/>
    <lineage>
        <taxon>Bacteria</taxon>
        <taxon>Bacillati</taxon>
        <taxon>Cyanobacteriota</taxon>
        <taxon>Cyanophyceae</taxon>
        <taxon>Desertifilales</taxon>
        <taxon>Desertifilaceae</taxon>
        <taxon>Roseofilum</taxon>
    </lineage>
</organism>
<name>A0A1L9QWI7_9CYAN</name>
<dbReference type="AlphaFoldDB" id="A0A1L9QWI7"/>
<keyword evidence="2" id="KW-1185">Reference proteome</keyword>
<dbReference type="STRING" id="1925591.BI308_02755"/>